<name>A0AAJ0D8Y7_9PEZI</name>
<feature type="compositionally biased region" description="Acidic residues" evidence="1">
    <location>
        <begin position="543"/>
        <end position="554"/>
    </location>
</feature>
<keyword evidence="5" id="KW-1185">Reference proteome</keyword>
<dbReference type="PROSITE" id="PS50948">
    <property type="entry name" value="PAN"/>
    <property type="match status" value="1"/>
</dbReference>
<dbReference type="Proteomes" id="UP001271007">
    <property type="component" value="Unassembled WGS sequence"/>
</dbReference>
<feature type="region of interest" description="Disordered" evidence="1">
    <location>
        <begin position="531"/>
        <end position="585"/>
    </location>
</feature>
<evidence type="ECO:0000256" key="2">
    <source>
        <dbReference type="SAM" id="SignalP"/>
    </source>
</evidence>
<proteinExistence type="predicted"/>
<dbReference type="Pfam" id="PF00024">
    <property type="entry name" value="PAN_1"/>
    <property type="match status" value="1"/>
</dbReference>
<evidence type="ECO:0000259" key="3">
    <source>
        <dbReference type="PROSITE" id="PS50948"/>
    </source>
</evidence>
<protein>
    <recommendedName>
        <fullName evidence="3">Apple domain-containing protein</fullName>
    </recommendedName>
</protein>
<organism evidence="4 5">
    <name type="scientific">Extremus antarcticus</name>
    <dbReference type="NCBI Taxonomy" id="702011"/>
    <lineage>
        <taxon>Eukaryota</taxon>
        <taxon>Fungi</taxon>
        <taxon>Dikarya</taxon>
        <taxon>Ascomycota</taxon>
        <taxon>Pezizomycotina</taxon>
        <taxon>Dothideomycetes</taxon>
        <taxon>Dothideomycetidae</taxon>
        <taxon>Mycosphaerellales</taxon>
        <taxon>Extremaceae</taxon>
        <taxon>Extremus</taxon>
    </lineage>
</organism>
<dbReference type="InterPro" id="IPR055647">
    <property type="entry name" value="DUF7223"/>
</dbReference>
<dbReference type="InterPro" id="IPR003609">
    <property type="entry name" value="Pan_app"/>
</dbReference>
<dbReference type="EMBL" id="JAWDJX010000041">
    <property type="protein sequence ID" value="KAK3049217.1"/>
    <property type="molecule type" value="Genomic_DNA"/>
</dbReference>
<dbReference type="AlphaFoldDB" id="A0AAJ0D8Y7"/>
<dbReference type="Pfam" id="PF22974">
    <property type="entry name" value="DUF7029"/>
    <property type="match status" value="1"/>
</dbReference>
<reference evidence="4" key="1">
    <citation type="submission" date="2023-04" db="EMBL/GenBank/DDBJ databases">
        <title>Black Yeasts Isolated from many extreme environments.</title>
        <authorList>
            <person name="Coleine C."/>
            <person name="Stajich J.E."/>
            <person name="Selbmann L."/>
        </authorList>
    </citation>
    <scope>NUCLEOTIDE SEQUENCE</scope>
    <source>
        <strain evidence="4">CCFEE 5312</strain>
    </source>
</reference>
<feature type="chain" id="PRO_5042546119" description="Apple domain-containing protein" evidence="2">
    <location>
        <begin position="24"/>
        <end position="684"/>
    </location>
</feature>
<feature type="domain" description="Apple" evidence="3">
    <location>
        <begin position="598"/>
        <end position="674"/>
    </location>
</feature>
<gene>
    <name evidence="4" type="ORF">LTR09_009395</name>
</gene>
<dbReference type="InterPro" id="IPR054293">
    <property type="entry name" value="DUF7029"/>
</dbReference>
<evidence type="ECO:0000313" key="5">
    <source>
        <dbReference type="Proteomes" id="UP001271007"/>
    </source>
</evidence>
<evidence type="ECO:0000313" key="4">
    <source>
        <dbReference type="EMBL" id="KAK3049217.1"/>
    </source>
</evidence>
<evidence type="ECO:0000256" key="1">
    <source>
        <dbReference type="SAM" id="MobiDB-lite"/>
    </source>
</evidence>
<feature type="signal peptide" evidence="2">
    <location>
        <begin position="1"/>
        <end position="23"/>
    </location>
</feature>
<dbReference type="Gene3D" id="3.50.4.10">
    <property type="entry name" value="Hepatocyte Growth Factor"/>
    <property type="match status" value="1"/>
</dbReference>
<keyword evidence="2" id="KW-0732">Signal</keyword>
<sequence>MKTISNFASIIACLAIVPQIALAIPQHAKRQESASTTAAGRSATVDAAAGPTLEPVIPPQQDTGDLDVLNPDKSVQLSYAGVTTGPLTKRDDSVILVNFDFTFKYPTVALDHSDYITSISCSADGQLIGQINDADAYALAKENWSQQSNLILITAVEGCGNDTQNDIFLAKSFDFSDDDDSFAATGSHVTFHDVLRTMDVKWGNAPSDTLTKRFAHQRRDEPDEQASATLDIGLMVSEGISAAEDPPWPGAVLLASWSTDGDDEEGGSEKRELAATKELAIREEGEGGFEAGLNIYCVDCGVKGTITIEGSLSWGFFSGITLAQVKVNGYIYAGLYLGLEIHAVYSKEWEKDIFKKSLNPWSVPYLIDFGPYVRLAVAASIEIKAEGTILIGASATWGQFEAYLDLVNGASGSSTSGLTPTIDRKAEAEVELSAEATLGMPIGIGVEISIFGLITSALTVGCELTDTPAITAEASYSISVGKDEEEGVDEGEDTCDGIDWSIKLENKLEFTVTGYFSGSWDLIDPWESEPLADGCIQIGGSDDGGDDGSGENGDDGSNGGDDGSNGGDDGSTDPPPPPPPSKAKCVARNTNVPAEFSCRAVGTGASDTTTALLEPSQAKKRRRCVKRCMGNDSCQSISWNQSTQVCQMYSSMVSDLGITPAKGQGHMVFGDRSCWRVTDCAKPA</sequence>
<accession>A0AAJ0D8Y7</accession>
<feature type="compositionally biased region" description="Gly residues" evidence="1">
    <location>
        <begin position="556"/>
        <end position="569"/>
    </location>
</feature>
<comment type="caution">
    <text evidence="4">The sequence shown here is derived from an EMBL/GenBank/DDBJ whole genome shotgun (WGS) entry which is preliminary data.</text>
</comment>
<dbReference type="Pfam" id="PF23865">
    <property type="entry name" value="DUF7223"/>
    <property type="match status" value="1"/>
</dbReference>